<feature type="transmembrane region" description="Helical" evidence="19">
    <location>
        <begin position="27"/>
        <end position="44"/>
    </location>
</feature>
<comment type="pathway">
    <text evidence="3 18">Phospholipid metabolism; CDP-diacylglycerol biosynthesis; CDP-diacylglycerol from sn-glycerol 3-phosphate: step 3/3.</text>
</comment>
<evidence type="ECO:0000256" key="5">
    <source>
        <dbReference type="ARBA" id="ARBA00010185"/>
    </source>
</evidence>
<evidence type="ECO:0000256" key="9">
    <source>
        <dbReference type="ARBA" id="ARBA00022516"/>
    </source>
</evidence>
<keyword evidence="8" id="KW-1003">Cell membrane</keyword>
<keyword evidence="13 19" id="KW-1133">Transmembrane helix</keyword>
<dbReference type="GO" id="GO:0004605">
    <property type="term" value="F:phosphatidate cytidylyltransferase activity"/>
    <property type="evidence" value="ECO:0007669"/>
    <property type="project" value="UniProtKB-EC"/>
</dbReference>
<dbReference type="RefSeq" id="WP_087145736.1">
    <property type="nucleotide sequence ID" value="NZ_FUKJ01000031.1"/>
</dbReference>
<dbReference type="UniPathway" id="UPA00557">
    <property type="reaction ID" value="UER00614"/>
</dbReference>
<comment type="subcellular location">
    <subcellularLocation>
        <location evidence="2">Cell membrane</location>
        <topology evidence="2">Multi-pass membrane protein</topology>
    </subcellularLocation>
</comment>
<dbReference type="PANTHER" id="PTHR46382:SF1">
    <property type="entry name" value="PHOSPHATIDATE CYTIDYLYLTRANSFERASE"/>
    <property type="match status" value="1"/>
</dbReference>
<sequence length="290" mass="32385">MLLQRIITAVILIPLVVLAVLKLPTEYFSLIFAVIMLLGAWEWTNLIDMTSVLKRGLFLLLLIVPMLVIHFWTQILELASLTFDIPEVRDYSGVIEWLVIPPVLFWIVAMVLIRNAPDSVLKLQLKPRNKVFLGAFILFSAWMFLSRLHALNEPKMTLYFLVLIWSADIAAYFVGKKYGTTKLSPEISPGKTIAGMYGALAAAVLCAVVFGLIFDFYIVFILDFVLLSAVTVLISIYGDLFFSVVKRIRGVKDTGAILPGHGGILDRLDSLIAAVPLFYAGISLIYRTIT</sequence>
<dbReference type="GO" id="GO:0016024">
    <property type="term" value="P:CDP-diacylglycerol biosynthetic process"/>
    <property type="evidence" value="ECO:0007669"/>
    <property type="project" value="UniProtKB-UniPathway"/>
</dbReference>
<name>A0A1R4H0C8_9GAMM</name>
<evidence type="ECO:0000256" key="17">
    <source>
        <dbReference type="ARBA" id="ARBA00023264"/>
    </source>
</evidence>
<evidence type="ECO:0000256" key="6">
    <source>
        <dbReference type="ARBA" id="ARBA00012487"/>
    </source>
</evidence>
<dbReference type="EMBL" id="FUKJ01000031">
    <property type="protein sequence ID" value="SJM89665.1"/>
    <property type="molecule type" value="Genomic_DNA"/>
</dbReference>
<keyword evidence="14" id="KW-0443">Lipid metabolism</keyword>
<gene>
    <name evidence="20" type="ORF">CRENPOLYSF2_1260005</name>
</gene>
<evidence type="ECO:0000256" key="18">
    <source>
        <dbReference type="RuleBase" id="RU003938"/>
    </source>
</evidence>
<evidence type="ECO:0000256" key="11">
    <source>
        <dbReference type="ARBA" id="ARBA00022692"/>
    </source>
</evidence>
<evidence type="ECO:0000256" key="12">
    <source>
        <dbReference type="ARBA" id="ARBA00022695"/>
    </source>
</evidence>
<evidence type="ECO:0000256" key="10">
    <source>
        <dbReference type="ARBA" id="ARBA00022679"/>
    </source>
</evidence>
<dbReference type="OrthoDB" id="9799199at2"/>
<dbReference type="PANTHER" id="PTHR46382">
    <property type="entry name" value="PHOSPHATIDATE CYTIDYLYLTRANSFERASE"/>
    <property type="match status" value="1"/>
</dbReference>
<evidence type="ECO:0000256" key="15">
    <source>
        <dbReference type="ARBA" id="ARBA00023136"/>
    </source>
</evidence>
<evidence type="ECO:0000313" key="21">
    <source>
        <dbReference type="Proteomes" id="UP000195442"/>
    </source>
</evidence>
<dbReference type="InterPro" id="IPR000374">
    <property type="entry name" value="PC_trans"/>
</dbReference>
<organism evidence="20 21">
    <name type="scientific">Crenothrix polyspora</name>
    <dbReference type="NCBI Taxonomy" id="360316"/>
    <lineage>
        <taxon>Bacteria</taxon>
        <taxon>Pseudomonadati</taxon>
        <taxon>Pseudomonadota</taxon>
        <taxon>Gammaproteobacteria</taxon>
        <taxon>Methylococcales</taxon>
        <taxon>Crenotrichaceae</taxon>
        <taxon>Crenothrix</taxon>
    </lineage>
</organism>
<evidence type="ECO:0000256" key="13">
    <source>
        <dbReference type="ARBA" id="ARBA00022989"/>
    </source>
</evidence>
<feature type="transmembrane region" description="Helical" evidence="19">
    <location>
        <begin position="5"/>
        <end position="21"/>
    </location>
</feature>
<keyword evidence="21" id="KW-1185">Reference proteome</keyword>
<evidence type="ECO:0000256" key="4">
    <source>
        <dbReference type="ARBA" id="ARBA00005189"/>
    </source>
</evidence>
<evidence type="ECO:0000256" key="7">
    <source>
        <dbReference type="ARBA" id="ARBA00019373"/>
    </source>
</evidence>
<evidence type="ECO:0000256" key="19">
    <source>
        <dbReference type="SAM" id="Phobius"/>
    </source>
</evidence>
<dbReference type="PROSITE" id="PS01315">
    <property type="entry name" value="CDS"/>
    <property type="match status" value="1"/>
</dbReference>
<protein>
    <recommendedName>
        <fullName evidence="7 18">Phosphatidate cytidylyltransferase</fullName>
        <ecNumber evidence="6 18">2.7.7.41</ecNumber>
    </recommendedName>
</protein>
<feature type="transmembrane region" description="Helical" evidence="19">
    <location>
        <begin position="220"/>
        <end position="242"/>
    </location>
</feature>
<evidence type="ECO:0000256" key="8">
    <source>
        <dbReference type="ARBA" id="ARBA00022475"/>
    </source>
</evidence>
<dbReference type="Proteomes" id="UP000195442">
    <property type="component" value="Unassembled WGS sequence"/>
</dbReference>
<evidence type="ECO:0000313" key="20">
    <source>
        <dbReference type="EMBL" id="SJM89665.1"/>
    </source>
</evidence>
<feature type="transmembrane region" description="Helical" evidence="19">
    <location>
        <begin position="194"/>
        <end position="214"/>
    </location>
</feature>
<evidence type="ECO:0000256" key="2">
    <source>
        <dbReference type="ARBA" id="ARBA00004651"/>
    </source>
</evidence>
<keyword evidence="9" id="KW-0444">Lipid biosynthesis</keyword>
<comment type="pathway">
    <text evidence="4">Lipid metabolism.</text>
</comment>
<keyword evidence="17" id="KW-1208">Phospholipid metabolism</keyword>
<proteinExistence type="inferred from homology"/>
<feature type="transmembrane region" description="Helical" evidence="19">
    <location>
        <begin position="95"/>
        <end position="113"/>
    </location>
</feature>
<reference evidence="21" key="1">
    <citation type="submission" date="2017-02" db="EMBL/GenBank/DDBJ databases">
        <authorList>
            <person name="Daims H."/>
        </authorList>
    </citation>
    <scope>NUCLEOTIDE SEQUENCE [LARGE SCALE GENOMIC DNA]</scope>
</reference>
<accession>A0A1R4H0C8</accession>
<comment type="catalytic activity">
    <reaction evidence="1 18">
        <text>a 1,2-diacyl-sn-glycero-3-phosphate + CTP + H(+) = a CDP-1,2-diacyl-sn-glycerol + diphosphate</text>
        <dbReference type="Rhea" id="RHEA:16229"/>
        <dbReference type="ChEBI" id="CHEBI:15378"/>
        <dbReference type="ChEBI" id="CHEBI:33019"/>
        <dbReference type="ChEBI" id="CHEBI:37563"/>
        <dbReference type="ChEBI" id="CHEBI:58332"/>
        <dbReference type="ChEBI" id="CHEBI:58608"/>
        <dbReference type="EC" id="2.7.7.41"/>
    </reaction>
</comment>
<evidence type="ECO:0000256" key="14">
    <source>
        <dbReference type="ARBA" id="ARBA00023098"/>
    </source>
</evidence>
<feature type="transmembrane region" description="Helical" evidence="19">
    <location>
        <begin position="156"/>
        <end position="174"/>
    </location>
</feature>
<evidence type="ECO:0000256" key="16">
    <source>
        <dbReference type="ARBA" id="ARBA00023209"/>
    </source>
</evidence>
<comment type="similarity">
    <text evidence="5 18">Belongs to the CDS family.</text>
</comment>
<feature type="transmembrane region" description="Helical" evidence="19">
    <location>
        <begin position="56"/>
        <end position="75"/>
    </location>
</feature>
<keyword evidence="16" id="KW-0594">Phospholipid biosynthesis</keyword>
<keyword evidence="12 18" id="KW-0548">Nucleotidyltransferase</keyword>
<keyword evidence="11 18" id="KW-0812">Transmembrane</keyword>
<keyword evidence="10 18" id="KW-0808">Transferase</keyword>
<dbReference type="AlphaFoldDB" id="A0A1R4H0C8"/>
<dbReference type="GO" id="GO:0005886">
    <property type="term" value="C:plasma membrane"/>
    <property type="evidence" value="ECO:0007669"/>
    <property type="project" value="UniProtKB-SubCell"/>
</dbReference>
<dbReference type="EC" id="2.7.7.41" evidence="6 18"/>
<keyword evidence="15 19" id="KW-0472">Membrane</keyword>
<evidence type="ECO:0000256" key="3">
    <source>
        <dbReference type="ARBA" id="ARBA00005119"/>
    </source>
</evidence>
<evidence type="ECO:0000256" key="1">
    <source>
        <dbReference type="ARBA" id="ARBA00001698"/>
    </source>
</evidence>
<feature type="transmembrane region" description="Helical" evidence="19">
    <location>
        <begin position="133"/>
        <end position="150"/>
    </location>
</feature>
<dbReference type="Pfam" id="PF01148">
    <property type="entry name" value="CTP_transf_1"/>
    <property type="match status" value="1"/>
</dbReference>